<keyword evidence="4" id="KW-0233">DNA recombination</keyword>
<dbReference type="NCBIfam" id="NF033527">
    <property type="entry name" value="transpos_Tn3"/>
    <property type="match status" value="1"/>
</dbReference>
<dbReference type="Pfam" id="PF13700">
    <property type="entry name" value="DUF4158"/>
    <property type="match status" value="1"/>
</dbReference>
<keyword evidence="8" id="KW-1185">Reference proteome</keyword>
<name>A0A6J5FA12_9BURK</name>
<evidence type="ECO:0000313" key="7">
    <source>
        <dbReference type="EMBL" id="CAB3774267.1"/>
    </source>
</evidence>
<dbReference type="InterPro" id="IPR047653">
    <property type="entry name" value="Tn3-like_transpos"/>
</dbReference>
<evidence type="ECO:0000256" key="3">
    <source>
        <dbReference type="ARBA" id="ARBA00023125"/>
    </source>
</evidence>
<accession>A0A6J5FA12</accession>
<evidence type="ECO:0000313" key="8">
    <source>
        <dbReference type="Proteomes" id="UP000494363"/>
    </source>
</evidence>
<dbReference type="RefSeq" id="WP_175232930.1">
    <property type="nucleotide sequence ID" value="NZ_CADIKH010000104.1"/>
</dbReference>
<keyword evidence="2" id="KW-0815">Transposition</keyword>
<evidence type="ECO:0000256" key="2">
    <source>
        <dbReference type="ARBA" id="ARBA00022578"/>
    </source>
</evidence>
<evidence type="ECO:0000259" key="6">
    <source>
        <dbReference type="Pfam" id="PF13700"/>
    </source>
</evidence>
<dbReference type="AlphaFoldDB" id="A0A6J5FA12"/>
<sequence>MPVSFLTPTQREQYGRYPRELSDEDLARFFYLDDGMRELILMRRGDHNRLGFALQLTTVRYLGTFLDRPVDDVPPRVRVTVAAQLEITDITGLGEYQNTRQRRRHVAEIRERYGYRELSDPTVGFRLTRWLCALCWTGTERPGVLFERATAWMLTHKVLLPGVTTLERFVAQVRARMEVRLWRLLAGGITDDQRKKLEALLTVAEGSRQSWLDKLRKGPVRVSGPALVQALQRVETIRELGISLPAAAHIPRSRLAALARFAGTVKVTVLNRLPPARQLAVLVAFVHSMEASAQDDALDVLDMLLRDLFSMAERDDRRVRLRSLKDLDKAAATLADACRLLLDPDVSDATLRERIYEAIGRDVLTQALDDVNTLVRPPDDVFYEALRKKRQSVARFMPTLLRLVRFEANAAGEPLVAALDWLRQRPAHDPPEAIIDKGWKRHMLDEHGKTDYAAYAFCVLDRLKAALHRRDIFVAPSWRYADPRAGLLNGTEWEATRPMVCRALGVSSDPMPALAAIAAELDQAYRAVEARLPHNPAVRIETVAGKDELVLSPLDRLDEPPTLKALRNEVRARMPRVDLPEIVLEIAARTSFTQAFTHVTERAARASDLTTSLCAVLLAQACNTGPEPFVRQDVPALRRDRLLWVDQHYVRDDTLGTANAMLVAAQSRIDLARVWGGGDVASADGLRFVVPVRSVHAAPNPKYFNQQRGVTWYNLISDQASGLNAITVPGTLRDSLVLLAVVLEQQTELQPTRIMTDTGAYSDVVFGLFRLLGYRFSPRLADIGGTRFWRVDPDADYGKLNGLARQRVILNRIEPFWDDLLRLAGSLRLGLVPATGIMRVLQAGDRMTRLARALAEFGRIEKTIHTLRYIDDEAHRRDTLIQLNLGERRHQLARELFHGKRGELHQQYREGQEDQLGALGLILNVIVLWNTIYMDAVLAQLRAEGFEVRDDDVARLDPLGFEHINMLGRYSFAMHEAVARGELRPLRDPDDGAAEAA</sequence>
<evidence type="ECO:0000259" key="5">
    <source>
        <dbReference type="Pfam" id="PF01526"/>
    </source>
</evidence>
<reference evidence="7 8" key="1">
    <citation type="submission" date="2020-04" db="EMBL/GenBank/DDBJ databases">
        <authorList>
            <person name="De Canck E."/>
        </authorList>
    </citation>
    <scope>NUCLEOTIDE SEQUENCE [LARGE SCALE GENOMIC DNA]</scope>
    <source>
        <strain evidence="7 8">LMG 29542</strain>
    </source>
</reference>
<evidence type="ECO:0000256" key="1">
    <source>
        <dbReference type="ARBA" id="ARBA00009402"/>
    </source>
</evidence>
<dbReference type="GO" id="GO:0006313">
    <property type="term" value="P:DNA transposition"/>
    <property type="evidence" value="ECO:0007669"/>
    <property type="project" value="InterPro"/>
</dbReference>
<comment type="similarity">
    <text evidence="1">Belongs to the transposase 7 family.</text>
</comment>
<evidence type="ECO:0000256" key="4">
    <source>
        <dbReference type="ARBA" id="ARBA00023172"/>
    </source>
</evidence>
<keyword evidence="3" id="KW-0238">DNA-binding</keyword>
<proteinExistence type="inferred from homology"/>
<protein>
    <submittedName>
        <fullName evidence="7">Tn3 family transposase ISXc4</fullName>
    </submittedName>
</protein>
<dbReference type="InterPro" id="IPR002513">
    <property type="entry name" value="Tn3_Tnp_DDE_dom"/>
</dbReference>
<dbReference type="EMBL" id="CADIKH010000104">
    <property type="protein sequence ID" value="CAB3774267.1"/>
    <property type="molecule type" value="Genomic_DNA"/>
</dbReference>
<organism evidence="7 8">
    <name type="scientific">Paraburkholderia humisilvae</name>
    <dbReference type="NCBI Taxonomy" id="627669"/>
    <lineage>
        <taxon>Bacteria</taxon>
        <taxon>Pseudomonadati</taxon>
        <taxon>Pseudomonadota</taxon>
        <taxon>Betaproteobacteria</taxon>
        <taxon>Burkholderiales</taxon>
        <taxon>Burkholderiaceae</taxon>
        <taxon>Paraburkholderia</taxon>
    </lineage>
</organism>
<gene>
    <name evidence="7" type="ORF">LMG29542_07682</name>
</gene>
<dbReference type="GO" id="GO:0003677">
    <property type="term" value="F:DNA binding"/>
    <property type="evidence" value="ECO:0007669"/>
    <property type="project" value="UniProtKB-KW"/>
</dbReference>
<dbReference type="InterPro" id="IPR025296">
    <property type="entry name" value="DUF4158"/>
</dbReference>
<dbReference type="Pfam" id="PF01526">
    <property type="entry name" value="DDE_Tnp_Tn3"/>
    <property type="match status" value="1"/>
</dbReference>
<dbReference type="Proteomes" id="UP000494363">
    <property type="component" value="Unassembled WGS sequence"/>
</dbReference>
<dbReference type="GO" id="GO:0004803">
    <property type="term" value="F:transposase activity"/>
    <property type="evidence" value="ECO:0007669"/>
    <property type="project" value="InterPro"/>
</dbReference>
<feature type="domain" description="DUF4158" evidence="6">
    <location>
        <begin position="5"/>
        <end position="173"/>
    </location>
</feature>
<feature type="domain" description="Tn3 transposase DDE" evidence="5">
    <location>
        <begin position="581"/>
        <end position="970"/>
    </location>
</feature>